<feature type="region of interest" description="Disordered" evidence="1">
    <location>
        <begin position="1"/>
        <end position="22"/>
    </location>
</feature>
<name>A0A8J7YAR7_9EURY</name>
<keyword evidence="3" id="KW-1185">Reference proteome</keyword>
<evidence type="ECO:0000313" key="3">
    <source>
        <dbReference type="Proteomes" id="UP000766550"/>
    </source>
</evidence>
<evidence type="ECO:0000313" key="2">
    <source>
        <dbReference type="EMBL" id="MBV0925023.1"/>
    </source>
</evidence>
<reference evidence="2 3" key="1">
    <citation type="submission" date="2021-06" db="EMBL/GenBank/DDBJ databases">
        <title>New haloarchaea isolates fom saline soil.</title>
        <authorList>
            <person name="Duran-Viseras A."/>
            <person name="Sanchez-Porro C.S."/>
            <person name="Ventosa A."/>
        </authorList>
    </citation>
    <scope>NUCLEOTIDE SEQUENCE [LARGE SCALE GENOMIC DNA]</scope>
    <source>
        <strain evidence="2 3">JCM 183640</strain>
    </source>
</reference>
<protein>
    <submittedName>
        <fullName evidence="2">Uncharacterized protein</fullName>
    </submittedName>
</protein>
<proteinExistence type="predicted"/>
<comment type="caution">
    <text evidence="2">The sequence shown here is derived from an EMBL/GenBank/DDBJ whole genome shotgun (WGS) entry which is preliminary data.</text>
</comment>
<evidence type="ECO:0000256" key="1">
    <source>
        <dbReference type="SAM" id="MobiDB-lite"/>
    </source>
</evidence>
<organism evidence="2 3">
    <name type="scientific">Haloarcula limicola</name>
    <dbReference type="NCBI Taxonomy" id="1429915"/>
    <lineage>
        <taxon>Archaea</taxon>
        <taxon>Methanobacteriati</taxon>
        <taxon>Methanobacteriota</taxon>
        <taxon>Stenosarchaea group</taxon>
        <taxon>Halobacteria</taxon>
        <taxon>Halobacteriales</taxon>
        <taxon>Haloarculaceae</taxon>
        <taxon>Haloarcula</taxon>
    </lineage>
</organism>
<dbReference type="OrthoDB" id="378855at2157"/>
<sequence length="59" mass="6669">MDHELSGEEERTDSADETAHRNWRIDYRNMDERRRACYRREAGGASRDLSASLLAGGGA</sequence>
<gene>
    <name evidence="2" type="ORF">KTS45_12530</name>
</gene>
<dbReference type="AlphaFoldDB" id="A0A8J7YAR7"/>
<dbReference type="Proteomes" id="UP000766550">
    <property type="component" value="Unassembled WGS sequence"/>
</dbReference>
<accession>A0A8J7YAR7</accession>
<dbReference type="EMBL" id="JAHQXF010000002">
    <property type="protein sequence ID" value="MBV0925023.1"/>
    <property type="molecule type" value="Genomic_DNA"/>
</dbReference>
<dbReference type="RefSeq" id="WP_162317865.1">
    <property type="nucleotide sequence ID" value="NZ_JAHQXF010000002.1"/>
</dbReference>